<dbReference type="EMBL" id="CACRUK010000017">
    <property type="protein sequence ID" value="VYU05209.1"/>
    <property type="molecule type" value="Genomic_DNA"/>
</dbReference>
<accession>A0A6N3BRI5</accession>
<gene>
    <name evidence="1" type="ORF">RGLFYP19_01308</name>
</gene>
<proteinExistence type="predicted"/>
<organism evidence="1">
    <name type="scientific">Mediterraneibacter gnavus</name>
    <name type="common">Ruminococcus gnavus</name>
    <dbReference type="NCBI Taxonomy" id="33038"/>
    <lineage>
        <taxon>Bacteria</taxon>
        <taxon>Bacillati</taxon>
        <taxon>Bacillota</taxon>
        <taxon>Clostridia</taxon>
        <taxon>Lachnospirales</taxon>
        <taxon>Lachnospiraceae</taxon>
        <taxon>Mediterraneibacter</taxon>
    </lineage>
</organism>
<sequence length="38" mass="4703">MRLLMQMRKKDRNSRKIFRRKNGIGEGERIELQRDITK</sequence>
<name>A0A6N3BRI5_MEDGN</name>
<reference evidence="1" key="1">
    <citation type="submission" date="2019-11" db="EMBL/GenBank/DDBJ databases">
        <authorList>
            <person name="Feng L."/>
        </authorList>
    </citation>
    <scope>NUCLEOTIDE SEQUENCE</scope>
    <source>
        <strain evidence="1">RgnavusLFYP19</strain>
    </source>
</reference>
<protein>
    <submittedName>
        <fullName evidence="1">Uncharacterized protein</fullName>
    </submittedName>
</protein>
<dbReference type="AlphaFoldDB" id="A0A6N3BRI5"/>
<evidence type="ECO:0000313" key="1">
    <source>
        <dbReference type="EMBL" id="VYU05209.1"/>
    </source>
</evidence>